<dbReference type="Pfam" id="PF13409">
    <property type="entry name" value="GST_N_2"/>
    <property type="match status" value="1"/>
</dbReference>
<dbReference type="SUPFAM" id="SSF47616">
    <property type="entry name" value="GST C-terminal domain-like"/>
    <property type="match status" value="1"/>
</dbReference>
<dbReference type="PANTHER" id="PTHR43969:SF9">
    <property type="entry name" value="GLUTATHIONE S TRANSFERASE D10, ISOFORM A-RELATED"/>
    <property type="match status" value="1"/>
</dbReference>
<dbReference type="PANTHER" id="PTHR43969">
    <property type="entry name" value="GLUTATHIONE S TRANSFERASE D10, ISOFORM A-RELATED"/>
    <property type="match status" value="1"/>
</dbReference>
<evidence type="ECO:0000259" key="3">
    <source>
        <dbReference type="PROSITE" id="PS50405"/>
    </source>
</evidence>
<evidence type="ECO:0000313" key="5">
    <source>
        <dbReference type="Proteomes" id="UP001378592"/>
    </source>
</evidence>
<feature type="domain" description="GST C-terminal" evidence="3">
    <location>
        <begin position="89"/>
        <end position="219"/>
    </location>
</feature>
<dbReference type="InterPro" id="IPR036249">
    <property type="entry name" value="Thioredoxin-like_sf"/>
</dbReference>
<dbReference type="SFLD" id="SFLDG01153">
    <property type="entry name" value="Main.4:_Theta-like"/>
    <property type="match status" value="1"/>
</dbReference>
<sequence>MAPPVFYHMPFSPCSRGALLVARMLGVEVEVRNVNLFAGEQLKPEFVKLNPQHTIPTLDDNGFVVVDSHAIATYLADKYGNDDKFYPKDVNKRSLVDQRLYFDAGVLYKRLRDICFPVFFQNVDTIPEEKKKSVHEALGWLEEYLKPTGWVAGDNITIADALCVSSVTTYIAEGIDLKNYPQVTSWLANCQKNIPDFDAVDRVGADEFHAAFKSKLKPGEI</sequence>
<dbReference type="InterPro" id="IPR040079">
    <property type="entry name" value="Glutathione_S-Trfase"/>
</dbReference>
<keyword evidence="5" id="KW-1185">Reference proteome</keyword>
<dbReference type="GO" id="GO:0004364">
    <property type="term" value="F:glutathione transferase activity"/>
    <property type="evidence" value="ECO:0007669"/>
    <property type="project" value="TreeGrafter"/>
</dbReference>
<dbReference type="Pfam" id="PF00043">
    <property type="entry name" value="GST_C"/>
    <property type="match status" value="1"/>
</dbReference>
<organism evidence="4 5">
    <name type="scientific">Gryllus longicercus</name>
    <dbReference type="NCBI Taxonomy" id="2509291"/>
    <lineage>
        <taxon>Eukaryota</taxon>
        <taxon>Metazoa</taxon>
        <taxon>Ecdysozoa</taxon>
        <taxon>Arthropoda</taxon>
        <taxon>Hexapoda</taxon>
        <taxon>Insecta</taxon>
        <taxon>Pterygota</taxon>
        <taxon>Neoptera</taxon>
        <taxon>Polyneoptera</taxon>
        <taxon>Orthoptera</taxon>
        <taxon>Ensifera</taxon>
        <taxon>Gryllidea</taxon>
        <taxon>Grylloidea</taxon>
        <taxon>Gryllidae</taxon>
        <taxon>Gryllinae</taxon>
        <taxon>Gryllus</taxon>
    </lineage>
</organism>
<dbReference type="FunFam" id="1.20.1050.10:FF:000007">
    <property type="entry name" value="Glutathione S-transferase 1-1"/>
    <property type="match status" value="1"/>
</dbReference>
<protein>
    <submittedName>
        <fullName evidence="4">Uncharacterized protein</fullName>
    </submittedName>
</protein>
<reference evidence="4 5" key="1">
    <citation type="submission" date="2024-03" db="EMBL/GenBank/DDBJ databases">
        <title>The genome assembly and annotation of the cricket Gryllus longicercus Weissman &amp; Gray.</title>
        <authorList>
            <person name="Szrajer S."/>
            <person name="Gray D."/>
            <person name="Ylla G."/>
        </authorList>
    </citation>
    <scope>NUCLEOTIDE SEQUENCE [LARGE SCALE GENOMIC DNA]</scope>
    <source>
        <strain evidence="4">DAG 2021-001</strain>
        <tissue evidence="4">Whole body minus gut</tissue>
    </source>
</reference>
<dbReference type="Gene3D" id="1.20.1050.10">
    <property type="match status" value="1"/>
</dbReference>
<gene>
    <name evidence="4" type="ORF">R5R35_011974</name>
</gene>
<dbReference type="CDD" id="cd03045">
    <property type="entry name" value="GST_N_Delta_Epsilon"/>
    <property type="match status" value="1"/>
</dbReference>
<dbReference type="InterPro" id="IPR010987">
    <property type="entry name" value="Glutathione-S-Trfase_C-like"/>
</dbReference>
<dbReference type="SUPFAM" id="SSF52833">
    <property type="entry name" value="Thioredoxin-like"/>
    <property type="match status" value="1"/>
</dbReference>
<dbReference type="SFLD" id="SFLDS00019">
    <property type="entry name" value="Glutathione_Transferase_(cytos"/>
    <property type="match status" value="1"/>
</dbReference>
<feature type="domain" description="GST N-terminal" evidence="2">
    <location>
        <begin position="2"/>
        <end position="83"/>
    </location>
</feature>
<accession>A0AAN9VTJ3</accession>
<evidence type="ECO:0000256" key="1">
    <source>
        <dbReference type="ARBA" id="ARBA00011738"/>
    </source>
</evidence>
<dbReference type="InterPro" id="IPR004045">
    <property type="entry name" value="Glutathione_S-Trfase_N"/>
</dbReference>
<dbReference type="PROSITE" id="PS50405">
    <property type="entry name" value="GST_CTER"/>
    <property type="match status" value="1"/>
</dbReference>
<comment type="caution">
    <text evidence="4">The sequence shown here is derived from an EMBL/GenBank/DDBJ whole genome shotgun (WGS) entry which is preliminary data.</text>
</comment>
<dbReference type="Gene3D" id="3.40.30.10">
    <property type="entry name" value="Glutaredoxin"/>
    <property type="match status" value="1"/>
</dbReference>
<dbReference type="CDD" id="cd03177">
    <property type="entry name" value="GST_C_Delta_Epsilon"/>
    <property type="match status" value="1"/>
</dbReference>
<evidence type="ECO:0000259" key="2">
    <source>
        <dbReference type="PROSITE" id="PS50404"/>
    </source>
</evidence>
<proteinExistence type="predicted"/>
<dbReference type="AlphaFoldDB" id="A0AAN9VTJ3"/>
<dbReference type="InterPro" id="IPR004046">
    <property type="entry name" value="GST_C"/>
</dbReference>
<dbReference type="Proteomes" id="UP001378592">
    <property type="component" value="Unassembled WGS sequence"/>
</dbReference>
<dbReference type="SFLD" id="SFLDG00358">
    <property type="entry name" value="Main_(cytGST)"/>
    <property type="match status" value="1"/>
</dbReference>
<dbReference type="FunFam" id="3.40.30.10:FF:000034">
    <property type="entry name" value="glutathione S-transferase 1"/>
    <property type="match status" value="1"/>
</dbReference>
<dbReference type="PROSITE" id="PS50404">
    <property type="entry name" value="GST_NTER"/>
    <property type="match status" value="1"/>
</dbReference>
<comment type="subunit">
    <text evidence="1">Homodimer.</text>
</comment>
<name>A0AAN9VTJ3_9ORTH</name>
<dbReference type="EMBL" id="JAZDUA010000065">
    <property type="protein sequence ID" value="KAK7870008.1"/>
    <property type="molecule type" value="Genomic_DNA"/>
</dbReference>
<evidence type="ECO:0000313" key="4">
    <source>
        <dbReference type="EMBL" id="KAK7870008.1"/>
    </source>
</evidence>
<dbReference type="InterPro" id="IPR036282">
    <property type="entry name" value="Glutathione-S-Trfase_C_sf"/>
</dbReference>
<dbReference type="GO" id="GO:0006749">
    <property type="term" value="P:glutathione metabolic process"/>
    <property type="evidence" value="ECO:0007669"/>
    <property type="project" value="TreeGrafter"/>
</dbReference>